<feature type="region of interest" description="Disordered" evidence="1">
    <location>
        <begin position="330"/>
        <end position="367"/>
    </location>
</feature>
<dbReference type="OrthoDB" id="7838433at2"/>
<dbReference type="RefSeq" id="WP_055663581.1">
    <property type="nucleotide sequence ID" value="NZ_CYPR01000141.1"/>
</dbReference>
<dbReference type="AlphaFoldDB" id="A0A0M7BBU4"/>
<evidence type="ECO:0000313" key="2">
    <source>
        <dbReference type="EMBL" id="CUH39383.1"/>
    </source>
</evidence>
<evidence type="ECO:0000313" key="3">
    <source>
        <dbReference type="Proteomes" id="UP000049455"/>
    </source>
</evidence>
<proteinExistence type="predicted"/>
<keyword evidence="3" id="KW-1185">Reference proteome</keyword>
<reference evidence="2 3" key="1">
    <citation type="submission" date="2015-09" db="EMBL/GenBank/DDBJ databases">
        <authorList>
            <person name="Jackson K.R."/>
            <person name="Lunt B.L."/>
            <person name="Fisher J.N.B."/>
            <person name="Gardner A.V."/>
            <person name="Bailey M.E."/>
            <person name="Deus L.M."/>
            <person name="Earl A.S."/>
            <person name="Gibby P.D."/>
            <person name="Hartmann K.A."/>
            <person name="Liu J.E."/>
            <person name="Manci A.M."/>
            <person name="Nielsen D.A."/>
            <person name="Solomon M.B."/>
            <person name="Breakwell D.P."/>
            <person name="Burnett S.H."/>
            <person name="Grose J.H."/>
        </authorList>
    </citation>
    <scope>NUCLEOTIDE SEQUENCE [LARGE SCALE GENOMIC DNA]</scope>
    <source>
        <strain evidence="2 3">CECT 7799</strain>
    </source>
</reference>
<dbReference type="Proteomes" id="UP000049455">
    <property type="component" value="Unassembled WGS sequence"/>
</dbReference>
<gene>
    <name evidence="2" type="ORF">JSE7799_02108</name>
</gene>
<dbReference type="EMBL" id="CYPR01000141">
    <property type="protein sequence ID" value="CUH39383.1"/>
    <property type="molecule type" value="Genomic_DNA"/>
</dbReference>
<evidence type="ECO:0008006" key="4">
    <source>
        <dbReference type="Google" id="ProtNLM"/>
    </source>
</evidence>
<sequence length="400" mass="42894">MPPETLLLRILGLESRAARLEGAFAADPELGLMWRSGAALTEACRSVALEDIHVFEGDVIHRHLENRLTDAEGARGADAVTALLRVIASPGDLAGDTAAVLDRCWRAAVSIDDGAFPFDGAAVADRIRRPLEAAPTPFLGALRAAIVFRMETDSTAPSADRLVFIAAEHALRGAGRTQEGRGPGPASLLRRVEAGWILTPSVALTQGGFRAWSPGTLAGLESLLGGLTAEADRALGQLAVLRRWRMDAQAVAAARSGKSRLRDLVRLVAREPLLTAPYLRETLGVSRRASFTLVDEAEAAGILRCITPRTSWRVWARPDMADRLALRSPRRRVDRGERQTAPGVANDPQRAIAERAGVRSPALREDDEAREAAALAALDDAMTHADAVLAKYASRQDRGS</sequence>
<accession>A0A0M7BBU4</accession>
<name>A0A0M7BBU4_9RHOB</name>
<organism evidence="2 3">
    <name type="scientific">Jannaschia seosinensis</name>
    <dbReference type="NCBI Taxonomy" id="313367"/>
    <lineage>
        <taxon>Bacteria</taxon>
        <taxon>Pseudomonadati</taxon>
        <taxon>Pseudomonadota</taxon>
        <taxon>Alphaproteobacteria</taxon>
        <taxon>Rhodobacterales</taxon>
        <taxon>Roseobacteraceae</taxon>
        <taxon>Jannaschia</taxon>
    </lineage>
</organism>
<evidence type="ECO:0000256" key="1">
    <source>
        <dbReference type="SAM" id="MobiDB-lite"/>
    </source>
</evidence>
<protein>
    <recommendedName>
        <fullName evidence="4">HTH DNA binding domain protein</fullName>
    </recommendedName>
</protein>